<evidence type="ECO:0000256" key="1">
    <source>
        <dbReference type="SAM" id="MobiDB-lite"/>
    </source>
</evidence>
<name>A0ABT9LF64_STRGD</name>
<proteinExistence type="predicted"/>
<keyword evidence="3" id="KW-1185">Reference proteome</keyword>
<dbReference type="GeneID" id="91551820"/>
<feature type="region of interest" description="Disordered" evidence="1">
    <location>
        <begin position="1"/>
        <end position="29"/>
    </location>
</feature>
<comment type="caution">
    <text evidence="2">The sequence shown here is derived from an EMBL/GenBank/DDBJ whole genome shotgun (WGS) entry which is preliminary data.</text>
</comment>
<accession>A0ABT9LF64</accession>
<organism evidence="2 3">
    <name type="scientific">Streptomyces griseoviridis</name>
    <dbReference type="NCBI Taxonomy" id="45398"/>
    <lineage>
        <taxon>Bacteria</taxon>
        <taxon>Bacillati</taxon>
        <taxon>Actinomycetota</taxon>
        <taxon>Actinomycetes</taxon>
        <taxon>Kitasatosporales</taxon>
        <taxon>Streptomycetaceae</taxon>
        <taxon>Streptomyces</taxon>
    </lineage>
</organism>
<dbReference type="EMBL" id="JAURUD010000001">
    <property type="protein sequence ID" value="MDP9682367.1"/>
    <property type="molecule type" value="Genomic_DNA"/>
</dbReference>
<dbReference type="Proteomes" id="UP001231675">
    <property type="component" value="Unassembled WGS sequence"/>
</dbReference>
<protein>
    <submittedName>
        <fullName evidence="2">Uncharacterized protein</fullName>
    </submittedName>
</protein>
<sequence length="107" mass="11057">MATRRTPDETSAAAPAPATPEQPAPATVRTREYAAGTGWEVGQTAPADAYRALSDQGTGQVTGPVLDHHPGGYARLIVQKGAVVTEGVRRELDAAETEASATESEQG</sequence>
<evidence type="ECO:0000313" key="3">
    <source>
        <dbReference type="Proteomes" id="UP001231675"/>
    </source>
</evidence>
<dbReference type="RefSeq" id="WP_189414615.1">
    <property type="nucleotide sequence ID" value="NZ_BMSM01000003.1"/>
</dbReference>
<reference evidence="2 3" key="1">
    <citation type="submission" date="2023-07" db="EMBL/GenBank/DDBJ databases">
        <title>Sequencing the genomes of 1000 actinobacteria strains.</title>
        <authorList>
            <person name="Klenk H.-P."/>
        </authorList>
    </citation>
    <scope>NUCLEOTIDE SEQUENCE [LARGE SCALE GENOMIC DNA]</scope>
    <source>
        <strain evidence="2 3">DSM 40229</strain>
    </source>
</reference>
<gene>
    <name evidence="2" type="ORF">J2S47_002869</name>
</gene>
<evidence type="ECO:0000313" key="2">
    <source>
        <dbReference type="EMBL" id="MDP9682367.1"/>
    </source>
</evidence>